<gene>
    <name evidence="2" type="ORF">AQJ54_37895</name>
</gene>
<accession>A0A101RRH4</accession>
<comment type="caution">
    <text evidence="2">The sequence shown here is derived from an EMBL/GenBank/DDBJ whole genome shotgun (WGS) entry which is preliminary data.</text>
</comment>
<dbReference type="PANTHER" id="PTHR33840:SF1">
    <property type="entry name" value="TLE1 PHOSPHOLIPASE DOMAIN-CONTAINING PROTEIN"/>
    <property type="match status" value="1"/>
</dbReference>
<dbReference type="EMBL" id="LMWV01000032">
    <property type="protein sequence ID" value="KUN60248.1"/>
    <property type="molecule type" value="Genomic_DNA"/>
</dbReference>
<dbReference type="PANTHER" id="PTHR33840">
    <property type="match status" value="1"/>
</dbReference>
<dbReference type="AlphaFoldDB" id="A0A101RRH4"/>
<dbReference type="Pfam" id="PF09994">
    <property type="entry name" value="T6SS_Tle1-like_cat"/>
    <property type="match status" value="1"/>
</dbReference>
<evidence type="ECO:0000313" key="3">
    <source>
        <dbReference type="Proteomes" id="UP000054375"/>
    </source>
</evidence>
<dbReference type="InterPro" id="IPR018712">
    <property type="entry name" value="Tle1-like_cat"/>
</dbReference>
<dbReference type="Proteomes" id="UP000054375">
    <property type="component" value="Unassembled WGS sequence"/>
</dbReference>
<evidence type="ECO:0000259" key="1">
    <source>
        <dbReference type="Pfam" id="PF09994"/>
    </source>
</evidence>
<name>A0A101RRH4_9ACTN</name>
<sequence>MARHLVVCCDGTWNRADQSYKTNVAKVALAVRQHTADGTEQRVYYHSGVGAQRPERLRGGAFGWGLSKNVLDAYHFLVQTYEPGDRLYLFGFSRGAFTARSLAGLVRNCGILRREQADRTAEAWALYRSRTKQPTSVAATLFRQAYAHETEIRFIGVWDTVGSLGIPVPAPWFLRPLVDRFNKRWAFHDTTLSSWVNGAFHALAVDEQRSAFPPTLWHQQKSAAEQGQELRQVWFAGVHTDVGGGEKDSSLSDLPLLWMVRHASRYDLEFDPVVLSEKTPEELKSPTAYDVRPCALGDRHYSRVKFYKVFRVVNRPIGQAVEPPELKEPGAPDVDVLDGCEALSDSVVQRYGTTDKPSKREYRPPKLDEYFRIYGDGRCIEHAPLRVDDPGPYRVPMTTEEPCPVCDRPLTYGGMLLVHREDDDTRACRTLWSCAGRHHWWRWADRPGKPLEPCPYPTLFRHVPQGVVQD</sequence>
<keyword evidence="3" id="KW-1185">Reference proteome</keyword>
<organism evidence="2 3">
    <name type="scientific">Streptomyces griseorubiginosus</name>
    <dbReference type="NCBI Taxonomy" id="67304"/>
    <lineage>
        <taxon>Bacteria</taxon>
        <taxon>Bacillati</taxon>
        <taxon>Actinomycetota</taxon>
        <taxon>Actinomycetes</taxon>
        <taxon>Kitasatosporales</taxon>
        <taxon>Streptomycetaceae</taxon>
        <taxon>Streptomyces</taxon>
    </lineage>
</organism>
<dbReference type="InterPro" id="IPR029058">
    <property type="entry name" value="AB_hydrolase_fold"/>
</dbReference>
<proteinExistence type="predicted"/>
<evidence type="ECO:0000313" key="2">
    <source>
        <dbReference type="EMBL" id="KUN60248.1"/>
    </source>
</evidence>
<dbReference type="SUPFAM" id="SSF53474">
    <property type="entry name" value="alpha/beta-Hydrolases"/>
    <property type="match status" value="1"/>
</dbReference>
<dbReference type="RefSeq" id="WP_062245508.1">
    <property type="nucleotide sequence ID" value="NZ_JBPJFL010000002.1"/>
</dbReference>
<protein>
    <recommendedName>
        <fullName evidence="1">T6SS Phospholipase effector Tle1-like catalytic domain-containing protein</fullName>
    </recommendedName>
</protein>
<reference evidence="2 3" key="1">
    <citation type="submission" date="2015-10" db="EMBL/GenBank/DDBJ databases">
        <title>Draft genome sequence of Streptomyces griseorubiginosus DSM 40469, type strain for the species Streptomyces griseorubiginosus.</title>
        <authorList>
            <person name="Ruckert C."/>
            <person name="Winkler A."/>
            <person name="Kalinowski J."/>
            <person name="Kampfer P."/>
            <person name="Glaeser S."/>
        </authorList>
    </citation>
    <scope>NUCLEOTIDE SEQUENCE [LARGE SCALE GENOMIC DNA]</scope>
    <source>
        <strain evidence="2 3">DSM 40469</strain>
    </source>
</reference>
<feature type="domain" description="T6SS Phospholipase effector Tle1-like catalytic" evidence="1">
    <location>
        <begin position="3"/>
        <end position="261"/>
    </location>
</feature>